<sequence>MLITILMIIFILLMLGISYYLFKHRKQSFMVFHPESNQNLQHLLITTSYSLLIISIFAIVATATQSTILISIALLLGVVAVIAFELMLLTYFPKK</sequence>
<name>A0A4V3A365_9LACO</name>
<evidence type="ECO:0000313" key="3">
    <source>
        <dbReference type="Proteomes" id="UP000294854"/>
    </source>
</evidence>
<comment type="caution">
    <text evidence="2">The sequence shown here is derived from an EMBL/GenBank/DDBJ whole genome shotgun (WGS) entry which is preliminary data.</text>
</comment>
<keyword evidence="3" id="KW-1185">Reference proteome</keyword>
<proteinExistence type="predicted"/>
<dbReference type="AlphaFoldDB" id="A0A4V3A365"/>
<dbReference type="RefSeq" id="WP_010620668.1">
    <property type="nucleotide sequence ID" value="NZ_PUFO01000090.1"/>
</dbReference>
<organism evidence="2 3">
    <name type="scientific">Secundilactobacillus malefermentans</name>
    <dbReference type="NCBI Taxonomy" id="176292"/>
    <lineage>
        <taxon>Bacteria</taxon>
        <taxon>Bacillati</taxon>
        <taxon>Bacillota</taxon>
        <taxon>Bacilli</taxon>
        <taxon>Lactobacillales</taxon>
        <taxon>Lactobacillaceae</taxon>
        <taxon>Secundilactobacillus</taxon>
    </lineage>
</organism>
<protein>
    <submittedName>
        <fullName evidence="2">Uncharacterized protein</fullName>
    </submittedName>
</protein>
<feature type="transmembrane region" description="Helical" evidence="1">
    <location>
        <begin position="6"/>
        <end position="22"/>
    </location>
</feature>
<dbReference type="OrthoDB" id="2315025at2"/>
<dbReference type="Proteomes" id="UP000294854">
    <property type="component" value="Unassembled WGS sequence"/>
</dbReference>
<dbReference type="EMBL" id="PUFO01000090">
    <property type="protein sequence ID" value="TDG73212.1"/>
    <property type="molecule type" value="Genomic_DNA"/>
</dbReference>
<keyword evidence="1" id="KW-1133">Transmembrane helix</keyword>
<gene>
    <name evidence="2" type="ORF">C5L31_000459</name>
</gene>
<keyword evidence="1" id="KW-0812">Transmembrane</keyword>
<feature type="transmembrane region" description="Helical" evidence="1">
    <location>
        <begin position="43"/>
        <end position="62"/>
    </location>
</feature>
<keyword evidence="1" id="KW-0472">Membrane</keyword>
<feature type="transmembrane region" description="Helical" evidence="1">
    <location>
        <begin position="68"/>
        <end position="92"/>
    </location>
</feature>
<evidence type="ECO:0000256" key="1">
    <source>
        <dbReference type="SAM" id="Phobius"/>
    </source>
</evidence>
<accession>A0A4V3A365</accession>
<dbReference type="STRING" id="1122149.FD44_GL001706"/>
<evidence type="ECO:0000313" key="2">
    <source>
        <dbReference type="EMBL" id="TDG73212.1"/>
    </source>
</evidence>
<reference evidence="2 3" key="1">
    <citation type="journal article" date="2019" name="Appl. Microbiol. Biotechnol.">
        <title>Uncovering carbohydrate metabolism through a genotype-phenotype association study of 56 lactic acid bacteria genomes.</title>
        <authorList>
            <person name="Buron-Moles G."/>
            <person name="Chailyan A."/>
            <person name="Dolejs I."/>
            <person name="Forster J."/>
            <person name="Miks M.H."/>
        </authorList>
    </citation>
    <scope>NUCLEOTIDE SEQUENCE [LARGE SCALE GENOMIC DNA]</scope>
    <source>
        <strain evidence="2 3">ATCC 49373</strain>
    </source>
</reference>